<dbReference type="InterPro" id="IPR051017">
    <property type="entry name" value="Aldolase-II_Adducin_sf"/>
</dbReference>
<evidence type="ECO:0000313" key="3">
    <source>
        <dbReference type="EMBL" id="RRH90327.1"/>
    </source>
</evidence>
<accession>A0A3P3EVV5</accession>
<dbReference type="GO" id="GO:0051015">
    <property type="term" value="F:actin filament binding"/>
    <property type="evidence" value="ECO:0007669"/>
    <property type="project" value="TreeGrafter"/>
</dbReference>
<dbReference type="InterPro" id="IPR036409">
    <property type="entry name" value="Aldolase_II/adducin_N_sf"/>
</dbReference>
<dbReference type="NCBIfam" id="NF005451">
    <property type="entry name" value="PRK07044.1"/>
    <property type="match status" value="1"/>
</dbReference>
<evidence type="ECO:0000259" key="2">
    <source>
        <dbReference type="SMART" id="SM01007"/>
    </source>
</evidence>
<protein>
    <submittedName>
        <fullName evidence="3">Class II aldolase/adducin family protein</fullName>
    </submittedName>
</protein>
<gene>
    <name evidence="3" type="ORF">EH244_06130</name>
</gene>
<dbReference type="PANTHER" id="PTHR10672">
    <property type="entry name" value="ADDUCIN"/>
    <property type="match status" value="1"/>
</dbReference>
<proteinExistence type="inferred from homology"/>
<dbReference type="Gene3D" id="3.40.225.10">
    <property type="entry name" value="Class II aldolase/adducin N-terminal domain"/>
    <property type="match status" value="1"/>
</dbReference>
<evidence type="ECO:0000313" key="4">
    <source>
        <dbReference type="Proteomes" id="UP000271590"/>
    </source>
</evidence>
<comment type="similarity">
    <text evidence="1">Belongs to the aldolase class II family.</text>
</comment>
<name>A0A3P3EVV5_9BURK</name>
<comment type="caution">
    <text evidence="3">The sequence shown here is derived from an EMBL/GenBank/DDBJ whole genome shotgun (WGS) entry which is preliminary data.</text>
</comment>
<dbReference type="Pfam" id="PF00596">
    <property type="entry name" value="Aldolase_II"/>
    <property type="match status" value="1"/>
</dbReference>
<sequence>MMAQMHPQERQARVQLASCYRLFDWLGWTELIFNHITVRVPDTGDGPPQYLINPFGLHYSEVTPDNLVKIGLDGTVLDGSEHPVNKAGFVIHSALHAARRDAHCVIHVHTTAGCAIASKEEGLRNDNFYSAMLYGDLAYHDYEGVTTNLDEQPRLVRSLGERNHLILRNHGLLALGPTLPTAFNRLWVLQRACEIQLAADGAAGPNRSISADILRKVPETRVAGQASTHQMIFDAMVRRAGIHWST</sequence>
<dbReference type="SUPFAM" id="SSF53639">
    <property type="entry name" value="AraD/HMP-PK domain-like"/>
    <property type="match status" value="1"/>
</dbReference>
<reference evidence="3 4" key="1">
    <citation type="submission" date="2018-11" db="EMBL/GenBank/DDBJ databases">
        <title>The genome of Variovorax sp T529.</title>
        <authorList>
            <person name="Gao J."/>
        </authorList>
    </citation>
    <scope>NUCLEOTIDE SEQUENCE [LARGE SCALE GENOMIC DNA]</scope>
    <source>
        <strain evidence="3 4">T529</strain>
    </source>
</reference>
<dbReference type="GO" id="GO:0005856">
    <property type="term" value="C:cytoskeleton"/>
    <property type="evidence" value="ECO:0007669"/>
    <property type="project" value="TreeGrafter"/>
</dbReference>
<dbReference type="InterPro" id="IPR001303">
    <property type="entry name" value="Aldolase_II/adducin_N"/>
</dbReference>
<dbReference type="Proteomes" id="UP000271590">
    <property type="component" value="Unassembled WGS sequence"/>
</dbReference>
<feature type="domain" description="Class II aldolase/adducin N-terminal" evidence="2">
    <location>
        <begin position="14"/>
        <end position="197"/>
    </location>
</feature>
<dbReference type="AlphaFoldDB" id="A0A3P3EVV5"/>
<dbReference type="PANTHER" id="PTHR10672:SF3">
    <property type="entry name" value="PROTEIN HU-LI TAI SHAO"/>
    <property type="match status" value="1"/>
</dbReference>
<dbReference type="EMBL" id="RQXU01000003">
    <property type="protein sequence ID" value="RRH90327.1"/>
    <property type="molecule type" value="Genomic_DNA"/>
</dbReference>
<organism evidence="3 4">
    <name type="scientific">Variovorax beijingensis</name>
    <dbReference type="NCBI Taxonomy" id="2496117"/>
    <lineage>
        <taxon>Bacteria</taxon>
        <taxon>Pseudomonadati</taxon>
        <taxon>Pseudomonadota</taxon>
        <taxon>Betaproteobacteria</taxon>
        <taxon>Burkholderiales</taxon>
        <taxon>Comamonadaceae</taxon>
        <taxon>Variovorax</taxon>
    </lineage>
</organism>
<dbReference type="SMART" id="SM01007">
    <property type="entry name" value="Aldolase_II"/>
    <property type="match status" value="1"/>
</dbReference>
<evidence type="ECO:0000256" key="1">
    <source>
        <dbReference type="ARBA" id="ARBA00037961"/>
    </source>
</evidence>